<comment type="pathway">
    <text evidence="1">Polyol metabolism; glycerol degradation via glycerol kinase pathway; sn-glycerol 3-phosphate from glycerol: step 1/1.</text>
</comment>
<dbReference type="GO" id="GO:0006641">
    <property type="term" value="P:triglyceride metabolic process"/>
    <property type="evidence" value="ECO:0007669"/>
    <property type="project" value="TreeGrafter"/>
</dbReference>
<dbReference type="PROSITE" id="PS50305">
    <property type="entry name" value="SIRTUIN"/>
    <property type="match status" value="1"/>
</dbReference>
<evidence type="ECO:0000256" key="10">
    <source>
        <dbReference type="ARBA" id="ARBA00043149"/>
    </source>
</evidence>
<dbReference type="InterPro" id="IPR029035">
    <property type="entry name" value="DHS-like_NAD/FAD-binding_dom"/>
</dbReference>
<keyword evidence="15" id="KW-1185">Reference proteome</keyword>
<dbReference type="AlphaFoldDB" id="A0A1R2B5S5"/>
<dbReference type="Pfam" id="PF02782">
    <property type="entry name" value="FGGY_C"/>
    <property type="match status" value="1"/>
</dbReference>
<dbReference type="FunFam" id="3.30.420.40:FF:000086">
    <property type="entry name" value="Glycerol kinase"/>
    <property type="match status" value="1"/>
</dbReference>
<feature type="binding site" evidence="11">
    <location>
        <position position="162"/>
    </location>
    <ligand>
        <name>Zn(2+)</name>
        <dbReference type="ChEBI" id="CHEBI:29105"/>
    </ligand>
</feature>
<evidence type="ECO:0000256" key="8">
    <source>
        <dbReference type="ARBA" id="ARBA00022840"/>
    </source>
</evidence>
<evidence type="ECO:0000256" key="12">
    <source>
        <dbReference type="RuleBase" id="RU003733"/>
    </source>
</evidence>
<dbReference type="InterPro" id="IPR018485">
    <property type="entry name" value="FGGY_C"/>
</dbReference>
<feature type="active site" description="Proton acceptor" evidence="11">
    <location>
        <position position="151"/>
    </location>
</feature>
<protein>
    <recommendedName>
        <fullName evidence="3">glycerol kinase</fullName>
        <ecNumber evidence="3">2.7.1.30</ecNumber>
    </recommendedName>
    <alternativeName>
        <fullName evidence="10">ATP:glycerol 3-phosphotransferase</fullName>
    </alternativeName>
</protein>
<reference evidence="14 15" key="1">
    <citation type="submission" date="2016-11" db="EMBL/GenBank/DDBJ databases">
        <title>The macronuclear genome of Stentor coeruleus: a giant cell with tiny introns.</title>
        <authorList>
            <person name="Slabodnick M."/>
            <person name="Ruby J.G."/>
            <person name="Reiff S.B."/>
            <person name="Swart E.C."/>
            <person name="Gosai S."/>
            <person name="Prabakaran S."/>
            <person name="Witkowska E."/>
            <person name="Larue G.E."/>
            <person name="Fisher S."/>
            <person name="Freeman R.M."/>
            <person name="Gunawardena J."/>
            <person name="Chu W."/>
            <person name="Stover N.A."/>
            <person name="Gregory B.D."/>
            <person name="Nowacki M."/>
            <person name="Derisi J."/>
            <person name="Roy S.W."/>
            <person name="Marshall W.F."/>
            <person name="Sood P."/>
        </authorList>
    </citation>
    <scope>NUCLEOTIDE SEQUENCE [LARGE SCALE GENOMIC DNA]</scope>
    <source>
        <strain evidence="14">WM001</strain>
    </source>
</reference>
<sequence length="785" mass="86312">MDPGQFLGAMMSNLSLGDTKTSPFESKDIGCLGKLIKEGRFKKIALMVGAGISVNAGIPDFRSKGGFYDKLKTKGYKSPEAVFNITEFRKNPQLFYEVAGDLDTTELKPTLTHYFFRLLSEKGLLVKCFSQNIDGLELDAGLNKDQLIQAHGHFRSAHCTKCGKEGNADLVLAHMRSKTVYFCDQCQGPVKPDVVFFGESLPSEFEEGVKVLEDVDLLLIIGTSLLVYPFASLAHMVPKNTPRVFINKVAESTQGFWFKDPKSADMALIGDCDEIIGEIAKLCGWKEELDSMMKNTSYLGALDFGTGSTRFILFDNEGNKVAMHQMELTQHFPESNMHEQEPLEYISTAYTCIENALSNINLSCVKAVGITNQRETIIAWDKTTGQPLHRSIIWDDTRTGDICGEFKSQEEKIREKTGLPVSTYFSATKIVWLIRNVPAVSQAITENKCLFGTVESWALWNMTEEKVHITDISNASRTMLMNLQGYWDDELLDIFGIPKSTLPCIKSTAEVYGHFAKGILKGIPLSGSLGDQQAALLGHQCLDPGAAKCTYGTGAFLLMNTGNKPQISKNGLLTTVYGKFGPLSETLYALEGAVECAGSAVKWMMNSLGFFSTYKELETLASSVPNTGGVYCVASFSGIFAPYWDNEAQGVIVGLSQHSTKAHIARAVLEGICFRTAEVIKAMNQDSGIMVKVLSVDGGMTNNNLVLNEQAEIADVNVEVPEEKDLTALGAAFAAGIGVKVFKSVDSLRRIKKRVEKVVISNHNNTEERWKKWNVAVKKALSQKI</sequence>
<dbReference type="Pfam" id="PF00370">
    <property type="entry name" value="FGGY_N"/>
    <property type="match status" value="1"/>
</dbReference>
<dbReference type="Gene3D" id="3.30.1600.10">
    <property type="entry name" value="SIR2/SIRT2 'Small Domain"/>
    <property type="match status" value="1"/>
</dbReference>
<gene>
    <name evidence="14" type="ORF">SteCoe_29687</name>
</gene>
<dbReference type="InterPro" id="IPR042018">
    <property type="entry name" value="GK1-3_metazoan-type"/>
</dbReference>
<dbReference type="UniPathway" id="UPA00618">
    <property type="reaction ID" value="UER00672"/>
</dbReference>
<dbReference type="InterPro" id="IPR018484">
    <property type="entry name" value="FGGY_N"/>
</dbReference>
<dbReference type="GO" id="GO:0019563">
    <property type="term" value="P:glycerol catabolic process"/>
    <property type="evidence" value="ECO:0007669"/>
    <property type="project" value="UniProtKB-UniPathway"/>
</dbReference>
<dbReference type="CDD" id="cd07792">
    <property type="entry name" value="ASKHA_NBD_FGGY_GK1-3-like"/>
    <property type="match status" value="1"/>
</dbReference>
<dbReference type="Proteomes" id="UP000187209">
    <property type="component" value="Unassembled WGS sequence"/>
</dbReference>
<feature type="binding site" evidence="11">
    <location>
        <position position="183"/>
    </location>
    <ligand>
        <name>Zn(2+)</name>
        <dbReference type="ChEBI" id="CHEBI:29105"/>
    </ligand>
</feature>
<evidence type="ECO:0000313" key="14">
    <source>
        <dbReference type="EMBL" id="OMJ71980.1"/>
    </source>
</evidence>
<dbReference type="Gene3D" id="3.40.50.1220">
    <property type="entry name" value="TPP-binding domain"/>
    <property type="match status" value="1"/>
</dbReference>
<dbReference type="NCBIfam" id="TIGR01311">
    <property type="entry name" value="glycerol_kin"/>
    <property type="match status" value="1"/>
</dbReference>
<dbReference type="PANTHER" id="PTHR10196">
    <property type="entry name" value="SUGAR KINASE"/>
    <property type="match status" value="1"/>
</dbReference>
<dbReference type="InterPro" id="IPR018483">
    <property type="entry name" value="Carb_kinase_FGGY_CS"/>
</dbReference>
<evidence type="ECO:0000256" key="3">
    <source>
        <dbReference type="ARBA" id="ARBA00012099"/>
    </source>
</evidence>
<dbReference type="PROSITE" id="PS00933">
    <property type="entry name" value="FGGY_KINASES_1"/>
    <property type="match status" value="1"/>
</dbReference>
<dbReference type="GO" id="GO:0046167">
    <property type="term" value="P:glycerol-3-phosphate biosynthetic process"/>
    <property type="evidence" value="ECO:0007669"/>
    <property type="project" value="TreeGrafter"/>
</dbReference>
<dbReference type="InterPro" id="IPR026590">
    <property type="entry name" value="Ssirtuin_cat_dom"/>
</dbReference>
<comment type="similarity">
    <text evidence="2 12">Belongs to the FGGY kinase family.</text>
</comment>
<feature type="domain" description="Deacetylase sirtuin-type" evidence="13">
    <location>
        <begin position="22"/>
        <end position="286"/>
    </location>
</feature>
<keyword evidence="8" id="KW-0067">ATP-binding</keyword>
<dbReference type="SUPFAM" id="SSF53067">
    <property type="entry name" value="Actin-like ATPase domain"/>
    <property type="match status" value="2"/>
</dbReference>
<evidence type="ECO:0000256" key="5">
    <source>
        <dbReference type="ARBA" id="ARBA00022741"/>
    </source>
</evidence>
<dbReference type="InterPro" id="IPR026591">
    <property type="entry name" value="Sirtuin_cat_small_dom_sf"/>
</dbReference>
<feature type="binding site" evidence="11">
    <location>
        <position position="159"/>
    </location>
    <ligand>
        <name>Zn(2+)</name>
        <dbReference type="ChEBI" id="CHEBI:29105"/>
    </ligand>
</feature>
<name>A0A1R2B5S5_9CILI</name>
<dbReference type="GO" id="GO:0005524">
    <property type="term" value="F:ATP binding"/>
    <property type="evidence" value="ECO:0007669"/>
    <property type="project" value="UniProtKB-KW"/>
</dbReference>
<dbReference type="EMBL" id="MPUH01000940">
    <property type="protein sequence ID" value="OMJ71980.1"/>
    <property type="molecule type" value="Genomic_DNA"/>
</dbReference>
<comment type="caution">
    <text evidence="14">The sequence shown here is derived from an EMBL/GenBank/DDBJ whole genome shotgun (WGS) entry which is preliminary data.</text>
</comment>
<proteinExistence type="inferred from homology"/>
<dbReference type="GO" id="GO:0046872">
    <property type="term" value="F:metal ion binding"/>
    <property type="evidence" value="ECO:0007669"/>
    <property type="project" value="UniProtKB-KW"/>
</dbReference>
<dbReference type="Gene3D" id="3.30.420.40">
    <property type="match status" value="2"/>
</dbReference>
<dbReference type="Pfam" id="PF02146">
    <property type="entry name" value="SIR2"/>
    <property type="match status" value="1"/>
</dbReference>
<evidence type="ECO:0000256" key="2">
    <source>
        <dbReference type="ARBA" id="ARBA00009156"/>
    </source>
</evidence>
<keyword evidence="4 12" id="KW-0808">Transferase</keyword>
<keyword evidence="7" id="KW-0319">Glycerol metabolism</keyword>
<dbReference type="GO" id="GO:0070403">
    <property type="term" value="F:NAD+ binding"/>
    <property type="evidence" value="ECO:0007669"/>
    <property type="project" value="InterPro"/>
</dbReference>
<evidence type="ECO:0000313" key="15">
    <source>
        <dbReference type="Proteomes" id="UP000187209"/>
    </source>
</evidence>
<dbReference type="PROSITE" id="PS00445">
    <property type="entry name" value="FGGY_KINASES_2"/>
    <property type="match status" value="1"/>
</dbReference>
<keyword evidence="6 12" id="KW-0418">Kinase</keyword>
<keyword evidence="11" id="KW-0862">Zinc</keyword>
<feature type="binding site" evidence="11">
    <location>
        <position position="186"/>
    </location>
    <ligand>
        <name>Zn(2+)</name>
        <dbReference type="ChEBI" id="CHEBI:29105"/>
    </ligand>
</feature>
<evidence type="ECO:0000259" key="13">
    <source>
        <dbReference type="PROSITE" id="PS50305"/>
    </source>
</evidence>
<keyword evidence="5" id="KW-0547">Nucleotide-binding</keyword>
<dbReference type="NCBIfam" id="NF000756">
    <property type="entry name" value="PRK00047.1"/>
    <property type="match status" value="1"/>
</dbReference>
<evidence type="ECO:0000256" key="11">
    <source>
        <dbReference type="PROSITE-ProRule" id="PRU00236"/>
    </source>
</evidence>
<organism evidence="14 15">
    <name type="scientific">Stentor coeruleus</name>
    <dbReference type="NCBI Taxonomy" id="5963"/>
    <lineage>
        <taxon>Eukaryota</taxon>
        <taxon>Sar</taxon>
        <taxon>Alveolata</taxon>
        <taxon>Ciliophora</taxon>
        <taxon>Postciliodesmatophora</taxon>
        <taxon>Heterotrichea</taxon>
        <taxon>Heterotrichida</taxon>
        <taxon>Stentoridae</taxon>
        <taxon>Stentor</taxon>
    </lineage>
</organism>
<keyword evidence="9" id="KW-0520">NAD</keyword>
<dbReference type="InterPro" id="IPR003000">
    <property type="entry name" value="Sirtuin"/>
</dbReference>
<evidence type="ECO:0000256" key="1">
    <source>
        <dbReference type="ARBA" id="ARBA00005190"/>
    </source>
</evidence>
<dbReference type="OrthoDB" id="5422795at2759"/>
<dbReference type="InterPro" id="IPR043129">
    <property type="entry name" value="ATPase_NBD"/>
</dbReference>
<dbReference type="InterPro" id="IPR005999">
    <property type="entry name" value="Glycerol_kin"/>
</dbReference>
<evidence type="ECO:0000256" key="4">
    <source>
        <dbReference type="ARBA" id="ARBA00022679"/>
    </source>
</evidence>
<evidence type="ECO:0000256" key="6">
    <source>
        <dbReference type="ARBA" id="ARBA00022777"/>
    </source>
</evidence>
<evidence type="ECO:0000256" key="9">
    <source>
        <dbReference type="ARBA" id="ARBA00023027"/>
    </source>
</evidence>
<accession>A0A1R2B5S5</accession>
<dbReference type="EC" id="2.7.1.30" evidence="3"/>
<dbReference type="PANTHER" id="PTHR10196:SF69">
    <property type="entry name" value="GLYCEROL KINASE"/>
    <property type="match status" value="1"/>
</dbReference>
<evidence type="ECO:0000256" key="7">
    <source>
        <dbReference type="ARBA" id="ARBA00022798"/>
    </source>
</evidence>
<dbReference type="GO" id="GO:0005739">
    <property type="term" value="C:mitochondrion"/>
    <property type="evidence" value="ECO:0007669"/>
    <property type="project" value="TreeGrafter"/>
</dbReference>
<dbReference type="SUPFAM" id="SSF52467">
    <property type="entry name" value="DHS-like NAD/FAD-binding domain"/>
    <property type="match status" value="1"/>
</dbReference>
<keyword evidence="11" id="KW-0479">Metal-binding</keyword>
<dbReference type="GO" id="GO:0004370">
    <property type="term" value="F:glycerol kinase activity"/>
    <property type="evidence" value="ECO:0007669"/>
    <property type="project" value="UniProtKB-EC"/>
</dbReference>